<sequence>MFRGHPSGLKVLFFTEMWERFGYYLMIGIFSLYMLDAVMGGLAFPRERAAETYGTFVALVYLTPFFGGVLADRVLGYRRSIVLGGLLMAAGYFCVAFGGLKLFYLGLGLVVAGNGFFKPNISTIVGKLYEEGSPLRDSAYNIFYMGINIGAFASNFVAALLRNRFGWPAAFAAAGVGMLIGVVIFLSFRKHLAHVPDRGAAGPVEDRALREILLYIFLPAAVLGTVGYFLLGPKLGSPSTTAFALGVVPAVVYYIRLYLTAPAAEKGPIGALLSIFLVVIVFWMIFHQNGSTMTYWADENTRREAGVLAPVLRTLYFDQDATIGETIKDPDAQGSYWRNVPPENRPAPGVKVTLISTELFQSINPFFIVVLTPLIVSFWGWLRRFGKEPSTPAKIAWGLFITAISALVMVAAVLTNNGGTTKASPWWLVSSYVLITVGELCLSPMGLSLVSRLAPARVGAAMMGGWFLATSVGNKLAGVLAGFWEELPLAAIFGINAAAAALAALVIALMTPKIRAIITQHANQRT</sequence>
<gene>
    <name evidence="10" type="ORF">EG19_12215</name>
</gene>
<dbReference type="Gene3D" id="1.20.1250.20">
    <property type="entry name" value="MFS general substrate transporter like domains"/>
    <property type="match status" value="2"/>
</dbReference>
<evidence type="ECO:0000256" key="4">
    <source>
        <dbReference type="ARBA" id="ARBA00022692"/>
    </source>
</evidence>
<evidence type="ECO:0000256" key="9">
    <source>
        <dbReference type="SAM" id="Phobius"/>
    </source>
</evidence>
<evidence type="ECO:0000256" key="7">
    <source>
        <dbReference type="ARBA" id="ARBA00023136"/>
    </source>
</evidence>
<dbReference type="GO" id="GO:1904680">
    <property type="term" value="F:peptide transmembrane transporter activity"/>
    <property type="evidence" value="ECO:0007669"/>
    <property type="project" value="InterPro"/>
</dbReference>
<dbReference type="GO" id="GO:0006857">
    <property type="term" value="P:oligopeptide transport"/>
    <property type="evidence" value="ECO:0007669"/>
    <property type="project" value="InterPro"/>
</dbReference>
<feature type="transmembrane region" description="Helical" evidence="9">
    <location>
        <begin position="167"/>
        <end position="188"/>
    </location>
</feature>
<keyword evidence="11" id="KW-1185">Reference proteome</keyword>
<dbReference type="InterPro" id="IPR000109">
    <property type="entry name" value="POT_fam"/>
</dbReference>
<keyword evidence="4 8" id="KW-0812">Transmembrane</keyword>
<dbReference type="EMBL" id="JMFG01000008">
    <property type="protein sequence ID" value="KDA54473.1"/>
    <property type="molecule type" value="Genomic_DNA"/>
</dbReference>
<protein>
    <recommendedName>
        <fullName evidence="12">MFS transporter</fullName>
    </recommendedName>
</protein>
<dbReference type="CDD" id="cd17346">
    <property type="entry name" value="MFS_DtpA_like"/>
    <property type="match status" value="1"/>
</dbReference>
<dbReference type="STRING" id="1312852.EG19_12215"/>
<dbReference type="RefSeq" id="WP_038047785.1">
    <property type="nucleotide sequence ID" value="NZ_JMFG01000008.1"/>
</dbReference>
<comment type="similarity">
    <text evidence="8">Belongs to the major facilitator superfamily. Proton-dependent oligopeptide transporter (POT/PTR) (TC 2.A.17) family.</text>
</comment>
<dbReference type="InterPro" id="IPR036259">
    <property type="entry name" value="MFS_trans_sf"/>
</dbReference>
<feature type="transmembrane region" description="Helical" evidence="9">
    <location>
        <begin position="142"/>
        <end position="161"/>
    </location>
</feature>
<keyword evidence="3" id="KW-1003">Cell membrane</keyword>
<keyword evidence="5" id="KW-0653">Protein transport</keyword>
<feature type="transmembrane region" description="Helical" evidence="9">
    <location>
        <begin position="212"/>
        <end position="231"/>
    </location>
</feature>
<dbReference type="InterPro" id="IPR018456">
    <property type="entry name" value="PTR2_symporter_CS"/>
</dbReference>
<feature type="transmembrane region" description="Helical" evidence="9">
    <location>
        <begin position="50"/>
        <end position="69"/>
    </location>
</feature>
<dbReference type="PANTHER" id="PTHR23517:SF15">
    <property type="entry name" value="PROTON-DEPENDENT OLIGOPEPTIDE FAMILY TRANSPORT PROTEIN"/>
    <property type="match status" value="1"/>
</dbReference>
<comment type="subcellular location">
    <subcellularLocation>
        <location evidence="1">Cell membrane</location>
        <topology evidence="1">Multi-pass membrane protein</topology>
    </subcellularLocation>
    <subcellularLocation>
        <location evidence="8">Membrane</location>
        <topology evidence="8">Multi-pass membrane protein</topology>
    </subcellularLocation>
</comment>
<dbReference type="GO" id="GO:0005886">
    <property type="term" value="C:plasma membrane"/>
    <property type="evidence" value="ECO:0007669"/>
    <property type="project" value="UniProtKB-SubCell"/>
</dbReference>
<dbReference type="Proteomes" id="UP000027284">
    <property type="component" value="Unassembled WGS sequence"/>
</dbReference>
<dbReference type="NCBIfam" id="TIGR00924">
    <property type="entry name" value="yjdL_sub1_fam"/>
    <property type="match status" value="1"/>
</dbReference>
<feature type="transmembrane region" description="Helical" evidence="9">
    <location>
        <begin position="237"/>
        <end position="255"/>
    </location>
</feature>
<accession>A0A062XUH0</accession>
<feature type="transmembrane region" description="Helical" evidence="9">
    <location>
        <begin position="363"/>
        <end position="382"/>
    </location>
</feature>
<evidence type="ECO:0000256" key="6">
    <source>
        <dbReference type="ARBA" id="ARBA00022989"/>
    </source>
</evidence>
<feature type="transmembrane region" description="Helical" evidence="9">
    <location>
        <begin position="21"/>
        <end position="44"/>
    </location>
</feature>
<evidence type="ECO:0000256" key="8">
    <source>
        <dbReference type="RuleBase" id="RU003755"/>
    </source>
</evidence>
<feature type="transmembrane region" description="Helical" evidence="9">
    <location>
        <begin position="462"/>
        <end position="484"/>
    </location>
</feature>
<feature type="transmembrane region" description="Helical" evidence="9">
    <location>
        <begin position="104"/>
        <end position="121"/>
    </location>
</feature>
<evidence type="ECO:0008006" key="12">
    <source>
        <dbReference type="Google" id="ProtNLM"/>
    </source>
</evidence>
<evidence type="ECO:0000313" key="11">
    <source>
        <dbReference type="Proteomes" id="UP000027284"/>
    </source>
</evidence>
<name>A0A062XUH0_9BACT</name>
<feature type="transmembrane region" description="Helical" evidence="9">
    <location>
        <begin position="394"/>
        <end position="414"/>
    </location>
</feature>
<keyword evidence="5" id="KW-0571">Peptide transport</keyword>
<evidence type="ECO:0000256" key="5">
    <source>
        <dbReference type="ARBA" id="ARBA00022856"/>
    </source>
</evidence>
<keyword evidence="7 9" id="KW-0472">Membrane</keyword>
<feature type="transmembrane region" description="Helical" evidence="9">
    <location>
        <begin position="426"/>
        <end position="450"/>
    </location>
</feature>
<reference evidence="10 11" key="1">
    <citation type="submission" date="2014-04" db="EMBL/GenBank/DDBJ databases">
        <title>The Genome Sequence of Thermoanaerobaculum aquaticum MP-01, The First Cultivated Group 23 Acidobacterium.</title>
        <authorList>
            <person name="Stamps B.W."/>
            <person name="Losey N.A."/>
            <person name="Lawson P.A."/>
            <person name="Stevenson B.S."/>
        </authorList>
    </citation>
    <scope>NUCLEOTIDE SEQUENCE [LARGE SCALE GENOMIC DNA]</scope>
    <source>
        <strain evidence="10 11">MP-01</strain>
    </source>
</reference>
<feature type="transmembrane region" description="Helical" evidence="9">
    <location>
        <begin position="267"/>
        <end position="286"/>
    </location>
</feature>
<dbReference type="InterPro" id="IPR005279">
    <property type="entry name" value="Dipep/tripep_permease"/>
</dbReference>
<dbReference type="OrthoDB" id="9772725at2"/>
<comment type="caution">
    <text evidence="10">The sequence shown here is derived from an EMBL/GenBank/DDBJ whole genome shotgun (WGS) entry which is preliminary data.</text>
</comment>
<keyword evidence="2 8" id="KW-0813">Transport</keyword>
<dbReference type="PROSITE" id="PS01023">
    <property type="entry name" value="PTR2_2"/>
    <property type="match status" value="1"/>
</dbReference>
<organism evidence="10 11">
    <name type="scientific">Thermoanaerobaculum aquaticum</name>
    <dbReference type="NCBI Taxonomy" id="1312852"/>
    <lineage>
        <taxon>Bacteria</taxon>
        <taxon>Pseudomonadati</taxon>
        <taxon>Acidobacteriota</taxon>
        <taxon>Thermoanaerobaculia</taxon>
        <taxon>Thermoanaerobaculales</taxon>
        <taxon>Thermoanaerobaculaceae</taxon>
        <taxon>Thermoanaerobaculum</taxon>
    </lineage>
</organism>
<evidence type="ECO:0000313" key="10">
    <source>
        <dbReference type="EMBL" id="KDA54473.1"/>
    </source>
</evidence>
<evidence type="ECO:0000256" key="3">
    <source>
        <dbReference type="ARBA" id="ARBA00022475"/>
    </source>
</evidence>
<dbReference type="PANTHER" id="PTHR23517">
    <property type="entry name" value="RESISTANCE PROTEIN MDTM, PUTATIVE-RELATED-RELATED"/>
    <property type="match status" value="1"/>
</dbReference>
<feature type="transmembrane region" description="Helical" evidence="9">
    <location>
        <begin position="490"/>
        <end position="510"/>
    </location>
</feature>
<evidence type="ECO:0000256" key="2">
    <source>
        <dbReference type="ARBA" id="ARBA00022448"/>
    </source>
</evidence>
<proteinExistence type="inferred from homology"/>
<dbReference type="AlphaFoldDB" id="A0A062XUH0"/>
<dbReference type="Pfam" id="PF00854">
    <property type="entry name" value="PTR2"/>
    <property type="match status" value="2"/>
</dbReference>
<feature type="transmembrane region" description="Helical" evidence="9">
    <location>
        <begin position="81"/>
        <end position="98"/>
    </location>
</feature>
<keyword evidence="6 9" id="KW-1133">Transmembrane helix</keyword>
<dbReference type="SUPFAM" id="SSF103473">
    <property type="entry name" value="MFS general substrate transporter"/>
    <property type="match status" value="2"/>
</dbReference>
<evidence type="ECO:0000256" key="1">
    <source>
        <dbReference type="ARBA" id="ARBA00004651"/>
    </source>
</evidence>
<dbReference type="InterPro" id="IPR050171">
    <property type="entry name" value="MFS_Transporters"/>
</dbReference>